<accession>A0A9Q1ASZ9</accession>
<evidence type="ECO:0000256" key="7">
    <source>
        <dbReference type="ARBA" id="ARBA00023180"/>
    </source>
</evidence>
<keyword evidence="6" id="KW-1015">Disulfide bond</keyword>
<evidence type="ECO:0000256" key="3">
    <source>
        <dbReference type="ARBA" id="ARBA00022530"/>
    </source>
</evidence>
<dbReference type="SMART" id="SM00209">
    <property type="entry name" value="TSP1"/>
    <property type="match status" value="1"/>
</dbReference>
<evidence type="ECO:0000256" key="2">
    <source>
        <dbReference type="ARBA" id="ARBA00022525"/>
    </source>
</evidence>
<feature type="region of interest" description="Disordered" evidence="9">
    <location>
        <begin position="1"/>
        <end position="57"/>
    </location>
</feature>
<dbReference type="InterPro" id="IPR036179">
    <property type="entry name" value="Ig-like_dom_sf"/>
</dbReference>
<dbReference type="SMART" id="SM00409">
    <property type="entry name" value="IG"/>
    <property type="match status" value="1"/>
</dbReference>
<dbReference type="Pfam" id="PF00090">
    <property type="entry name" value="TSP_1"/>
    <property type="match status" value="1"/>
</dbReference>
<comment type="caution">
    <text evidence="11">The sequence shown here is derived from an EMBL/GenBank/DDBJ whole genome shotgun (WGS) entry which is preliminary data.</text>
</comment>
<protein>
    <recommendedName>
        <fullName evidence="10">Ig-like domain-containing protein</fullName>
    </recommendedName>
</protein>
<dbReference type="InterPro" id="IPR039675">
    <property type="entry name" value="CILP1/CILP2"/>
</dbReference>
<dbReference type="FunFam" id="2.60.40.10:FF:001254">
    <property type="entry name" value="Cartilage intermediate layer protein 2"/>
    <property type="match status" value="1"/>
</dbReference>
<dbReference type="GO" id="GO:0005615">
    <property type="term" value="C:extracellular space"/>
    <property type="evidence" value="ECO:0007669"/>
    <property type="project" value="TreeGrafter"/>
</dbReference>
<feature type="domain" description="Ig-like" evidence="10">
    <location>
        <begin position="229"/>
        <end position="315"/>
    </location>
</feature>
<sequence>MKALKHPPVPESDTSAFGKIKKLLEEDDAPALRPNREKQPPKQKKKGKPSTGLVGEAAEPSSWFSWSQWSPWTSCSRKACGVRGIQTRRRTCLSSASEPERRPRPKCPGKSTARRICTASPCPACALRCDLGAPNGDCSRCVCPNDTLVGVVRSAGGAALPNARVSLSDQPRAILARSDSRGRFAIQGVCADSPLNASATLDRFAPGHAPIAMNSSNVSWVEIVLHRLEKAYMVIHPESKVRMAGQKVRFCCHARGNPKPKKYYWYHNGTLLDRKVYKYNSSLVLHNLGRSHAGSYHCKASNDHSSIKSSVAYLTVVGKRRGSAEGEISRPSAPRSQRRMCKPA</sequence>
<comment type="subcellular location">
    <subcellularLocation>
        <location evidence="1">Secreted</location>
        <location evidence="1">Extracellular space</location>
        <location evidence="1">Extracellular matrix</location>
    </subcellularLocation>
</comment>
<dbReference type="SMART" id="SM00408">
    <property type="entry name" value="IGc2"/>
    <property type="match status" value="1"/>
</dbReference>
<dbReference type="PROSITE" id="PS50092">
    <property type="entry name" value="TSP1"/>
    <property type="match status" value="1"/>
</dbReference>
<evidence type="ECO:0000256" key="4">
    <source>
        <dbReference type="ARBA" id="ARBA00022685"/>
    </source>
</evidence>
<name>A0A9Q1ASZ9_9SAUR</name>
<keyword evidence="12" id="KW-1185">Reference proteome</keyword>
<dbReference type="Proteomes" id="UP001142489">
    <property type="component" value="Unassembled WGS sequence"/>
</dbReference>
<evidence type="ECO:0000256" key="1">
    <source>
        <dbReference type="ARBA" id="ARBA00004498"/>
    </source>
</evidence>
<evidence type="ECO:0000256" key="9">
    <source>
        <dbReference type="SAM" id="MobiDB-lite"/>
    </source>
</evidence>
<dbReference type="PROSITE" id="PS50835">
    <property type="entry name" value="IG_LIKE"/>
    <property type="match status" value="1"/>
</dbReference>
<gene>
    <name evidence="11" type="ORF">JRQ81_008780</name>
</gene>
<dbReference type="Pfam" id="PF13927">
    <property type="entry name" value="Ig_3"/>
    <property type="match status" value="1"/>
</dbReference>
<evidence type="ECO:0000256" key="5">
    <source>
        <dbReference type="ARBA" id="ARBA00022729"/>
    </source>
</evidence>
<evidence type="ECO:0000256" key="8">
    <source>
        <dbReference type="ARBA" id="ARBA00023319"/>
    </source>
</evidence>
<dbReference type="PANTHER" id="PTHR15031">
    <property type="entry name" value="CARTILAGE INTERMEDIATE LAYER PROTEIN CLIP"/>
    <property type="match status" value="1"/>
</dbReference>
<keyword evidence="4" id="KW-0165">Cleavage on pair of basic residues</keyword>
<feature type="region of interest" description="Disordered" evidence="9">
    <location>
        <begin position="324"/>
        <end position="344"/>
    </location>
</feature>
<dbReference type="EMBL" id="JAPFRF010000018">
    <property type="protein sequence ID" value="KAJ7308254.1"/>
    <property type="molecule type" value="Genomic_DNA"/>
</dbReference>
<dbReference type="AlphaFoldDB" id="A0A9Q1ASZ9"/>
<keyword evidence="7" id="KW-0325">Glycoprotein</keyword>
<dbReference type="SUPFAM" id="SSF49464">
    <property type="entry name" value="Carboxypeptidase regulatory domain-like"/>
    <property type="match status" value="1"/>
</dbReference>
<dbReference type="InterPro" id="IPR007110">
    <property type="entry name" value="Ig-like_dom"/>
</dbReference>
<evidence type="ECO:0000256" key="6">
    <source>
        <dbReference type="ARBA" id="ARBA00023157"/>
    </source>
</evidence>
<keyword evidence="8" id="KW-0393">Immunoglobulin domain</keyword>
<dbReference type="OrthoDB" id="9929167at2759"/>
<evidence type="ECO:0000313" key="12">
    <source>
        <dbReference type="Proteomes" id="UP001142489"/>
    </source>
</evidence>
<dbReference type="SUPFAM" id="SSF82895">
    <property type="entry name" value="TSP-1 type 1 repeat"/>
    <property type="match status" value="1"/>
</dbReference>
<dbReference type="InterPro" id="IPR013783">
    <property type="entry name" value="Ig-like_fold"/>
</dbReference>
<dbReference type="InterPro" id="IPR003598">
    <property type="entry name" value="Ig_sub2"/>
</dbReference>
<dbReference type="InterPro" id="IPR008969">
    <property type="entry name" value="CarboxyPept-like_regulatory"/>
</dbReference>
<dbReference type="Gene3D" id="2.20.100.10">
    <property type="entry name" value="Thrombospondin type-1 (TSP1) repeat"/>
    <property type="match status" value="1"/>
</dbReference>
<dbReference type="CDD" id="cd00096">
    <property type="entry name" value="Ig"/>
    <property type="match status" value="1"/>
</dbReference>
<dbReference type="InterPro" id="IPR003599">
    <property type="entry name" value="Ig_sub"/>
</dbReference>
<keyword evidence="2" id="KW-0964">Secreted</keyword>
<feature type="region of interest" description="Disordered" evidence="9">
    <location>
        <begin position="91"/>
        <end position="110"/>
    </location>
</feature>
<proteinExistence type="predicted"/>
<dbReference type="PANTHER" id="PTHR15031:SF0">
    <property type="entry name" value="CARTILAGE INTERMEDIATE LAYER PROTEIN 2"/>
    <property type="match status" value="1"/>
</dbReference>
<reference evidence="11" key="1">
    <citation type="journal article" date="2023" name="DNA Res.">
        <title>Chromosome-level genome assembly of Phrynocephalus forsythii using third-generation DNA sequencing and Hi-C analysis.</title>
        <authorList>
            <person name="Qi Y."/>
            <person name="Zhao W."/>
            <person name="Zhao Y."/>
            <person name="Niu C."/>
            <person name="Cao S."/>
            <person name="Zhang Y."/>
        </authorList>
    </citation>
    <scope>NUCLEOTIDE SEQUENCE</scope>
    <source>
        <tissue evidence="11">Muscle</tissue>
    </source>
</reference>
<organism evidence="11 12">
    <name type="scientific">Phrynocephalus forsythii</name>
    <dbReference type="NCBI Taxonomy" id="171643"/>
    <lineage>
        <taxon>Eukaryota</taxon>
        <taxon>Metazoa</taxon>
        <taxon>Chordata</taxon>
        <taxon>Craniata</taxon>
        <taxon>Vertebrata</taxon>
        <taxon>Euteleostomi</taxon>
        <taxon>Lepidosauria</taxon>
        <taxon>Squamata</taxon>
        <taxon>Bifurcata</taxon>
        <taxon>Unidentata</taxon>
        <taxon>Episquamata</taxon>
        <taxon>Toxicofera</taxon>
        <taxon>Iguania</taxon>
        <taxon>Acrodonta</taxon>
        <taxon>Agamidae</taxon>
        <taxon>Agaminae</taxon>
        <taxon>Phrynocephalus</taxon>
    </lineage>
</organism>
<evidence type="ECO:0000313" key="11">
    <source>
        <dbReference type="EMBL" id="KAJ7308254.1"/>
    </source>
</evidence>
<keyword evidence="3" id="KW-0272">Extracellular matrix</keyword>
<dbReference type="SUPFAM" id="SSF48726">
    <property type="entry name" value="Immunoglobulin"/>
    <property type="match status" value="1"/>
</dbReference>
<dbReference type="InterPro" id="IPR000884">
    <property type="entry name" value="TSP1_rpt"/>
</dbReference>
<evidence type="ECO:0000259" key="10">
    <source>
        <dbReference type="PROSITE" id="PS50835"/>
    </source>
</evidence>
<dbReference type="InterPro" id="IPR036383">
    <property type="entry name" value="TSP1_rpt_sf"/>
</dbReference>
<dbReference type="Gene3D" id="2.60.40.10">
    <property type="entry name" value="Immunoglobulins"/>
    <property type="match status" value="1"/>
</dbReference>
<keyword evidence="5" id="KW-0732">Signal</keyword>